<dbReference type="AlphaFoldDB" id="A0A238IVT0"/>
<keyword evidence="1" id="KW-0732">Signal</keyword>
<organism evidence="2 3">
    <name type="scientific">Boseongicola aestuarii</name>
    <dbReference type="NCBI Taxonomy" id="1470561"/>
    <lineage>
        <taxon>Bacteria</taxon>
        <taxon>Pseudomonadati</taxon>
        <taxon>Pseudomonadota</taxon>
        <taxon>Alphaproteobacteria</taxon>
        <taxon>Rhodobacterales</taxon>
        <taxon>Paracoccaceae</taxon>
        <taxon>Boseongicola</taxon>
    </lineage>
</organism>
<evidence type="ECO:0000256" key="1">
    <source>
        <dbReference type="SAM" id="SignalP"/>
    </source>
</evidence>
<accession>A0A238IVT0</accession>
<name>A0A238IVT0_9RHOB</name>
<dbReference type="RefSeq" id="WP_093972429.1">
    <property type="nucleotide sequence ID" value="NZ_FXXQ01000001.1"/>
</dbReference>
<feature type="chain" id="PRO_5012466733" evidence="1">
    <location>
        <begin position="21"/>
        <end position="142"/>
    </location>
</feature>
<dbReference type="Proteomes" id="UP000201838">
    <property type="component" value="Unassembled WGS sequence"/>
</dbReference>
<reference evidence="3" key="1">
    <citation type="submission" date="2017-05" db="EMBL/GenBank/DDBJ databases">
        <authorList>
            <person name="Rodrigo-Torres L."/>
            <person name="Arahal R. D."/>
            <person name="Lucena T."/>
        </authorList>
    </citation>
    <scope>NUCLEOTIDE SEQUENCE [LARGE SCALE GENOMIC DNA]</scope>
    <source>
        <strain evidence="3">CECT 8489</strain>
    </source>
</reference>
<gene>
    <name evidence="2" type="ORF">BOA8489_00583</name>
</gene>
<proteinExistence type="predicted"/>
<protein>
    <submittedName>
        <fullName evidence="2">Uncharacterized protein</fullName>
    </submittedName>
</protein>
<evidence type="ECO:0000313" key="3">
    <source>
        <dbReference type="Proteomes" id="UP000201838"/>
    </source>
</evidence>
<evidence type="ECO:0000313" key="2">
    <source>
        <dbReference type="EMBL" id="SMX22486.1"/>
    </source>
</evidence>
<feature type="signal peptide" evidence="1">
    <location>
        <begin position="1"/>
        <end position="20"/>
    </location>
</feature>
<keyword evidence="3" id="KW-1185">Reference proteome</keyword>
<sequence length="142" mass="15445">MKGLVALFLASFLTAAPAIAEEVTLICRSTSSEGEVSEESELTINFEDRTVSADHTSVPLKIVIENEDWVVAKTDVTADMTKGKAVASIIIAISRTNGDMMMSVQAFDMDSVERAKELVELVGEDFPPIDTNEARGVCTRRF</sequence>
<dbReference type="EMBL" id="FXXQ01000001">
    <property type="protein sequence ID" value="SMX22486.1"/>
    <property type="molecule type" value="Genomic_DNA"/>
</dbReference>